<dbReference type="InterPro" id="IPR012289">
    <property type="entry name" value="Lytic_TGlycosylase_superhlx_L"/>
</dbReference>
<keyword evidence="6" id="KW-1185">Reference proteome</keyword>
<comment type="caution">
    <text evidence="5">The sequence shown here is derived from an EMBL/GenBank/DDBJ whole genome shotgun (WGS) entry which is preliminary data.</text>
</comment>
<evidence type="ECO:0008006" key="7">
    <source>
        <dbReference type="Google" id="ProtNLM"/>
    </source>
</evidence>
<dbReference type="GO" id="GO:0004553">
    <property type="term" value="F:hydrolase activity, hydrolyzing O-glycosyl compounds"/>
    <property type="evidence" value="ECO:0007669"/>
    <property type="project" value="InterPro"/>
</dbReference>
<dbReference type="Pfam" id="PF00760">
    <property type="entry name" value="Cucumo_coat"/>
    <property type="match status" value="1"/>
</dbReference>
<dbReference type="SUPFAM" id="SSF48435">
    <property type="entry name" value="Bacterial muramidases"/>
    <property type="match status" value="1"/>
</dbReference>
<dbReference type="InterPro" id="IPR023346">
    <property type="entry name" value="Lysozyme-like_dom_sf"/>
</dbReference>
<evidence type="ECO:0000313" key="6">
    <source>
        <dbReference type="Proteomes" id="UP000315439"/>
    </source>
</evidence>
<dbReference type="PANTHER" id="PTHR37423:SF5">
    <property type="entry name" value="SOLUBLE LYTIC MUREIN TRANSGLYCOSYLASE"/>
    <property type="match status" value="1"/>
</dbReference>
<gene>
    <name evidence="5" type="ORF">FLL46_23180</name>
</gene>
<dbReference type="CDD" id="cd13401">
    <property type="entry name" value="Slt70-like"/>
    <property type="match status" value="1"/>
</dbReference>
<dbReference type="RefSeq" id="WP_142934201.1">
    <property type="nucleotide sequence ID" value="NZ_ML660170.1"/>
</dbReference>
<feature type="domain" description="Lytic transglycosylase superhelical linker" evidence="4">
    <location>
        <begin position="404"/>
        <end position="469"/>
    </location>
</feature>
<evidence type="ECO:0000259" key="4">
    <source>
        <dbReference type="Pfam" id="PF14718"/>
    </source>
</evidence>
<dbReference type="GO" id="GO:0042597">
    <property type="term" value="C:periplasmic space"/>
    <property type="evidence" value="ECO:0007669"/>
    <property type="project" value="InterPro"/>
</dbReference>
<dbReference type="InterPro" id="IPR008939">
    <property type="entry name" value="Lytic_TGlycosylase_superhlx_U"/>
</dbReference>
<dbReference type="Gene3D" id="1.10.530.10">
    <property type="match status" value="1"/>
</dbReference>
<dbReference type="SUPFAM" id="SSF53955">
    <property type="entry name" value="Lysozyme-like"/>
    <property type="match status" value="1"/>
</dbReference>
<dbReference type="Proteomes" id="UP000315439">
    <property type="component" value="Unassembled WGS sequence"/>
</dbReference>
<dbReference type="Pfam" id="PF01464">
    <property type="entry name" value="SLT"/>
    <property type="match status" value="1"/>
</dbReference>
<comment type="similarity">
    <text evidence="1">Belongs to the transglycosylase Slt family.</text>
</comment>
<protein>
    <recommendedName>
        <fullName evidence="7">Lytic murein transglycosylase</fullName>
    </recommendedName>
</protein>
<dbReference type="PANTHER" id="PTHR37423">
    <property type="entry name" value="SOLUBLE LYTIC MUREIN TRANSGLYCOSYLASE-RELATED"/>
    <property type="match status" value="1"/>
</dbReference>
<dbReference type="Gene3D" id="1.10.1240.20">
    <property type="entry name" value="Lytic transglycosylase, superhelical linker domain"/>
    <property type="match status" value="1"/>
</dbReference>
<evidence type="ECO:0000256" key="2">
    <source>
        <dbReference type="ARBA" id="ARBA00022729"/>
    </source>
</evidence>
<reference evidence="5 6" key="1">
    <citation type="submission" date="2019-07" db="EMBL/GenBank/DDBJ databases">
        <title>Draft genome for Aliikangiella sp. M105.</title>
        <authorList>
            <person name="Wang G."/>
        </authorList>
    </citation>
    <scope>NUCLEOTIDE SEQUENCE [LARGE SCALE GENOMIC DNA]</scope>
    <source>
        <strain evidence="5 6">M105</strain>
    </source>
</reference>
<name>A0A545U4W7_9GAMM</name>
<proteinExistence type="inferred from homology"/>
<accession>A0A545U4W7</accession>
<evidence type="ECO:0000313" key="5">
    <source>
        <dbReference type="EMBL" id="TQV84520.1"/>
    </source>
</evidence>
<dbReference type="Gene3D" id="1.25.20.10">
    <property type="entry name" value="Bacterial muramidases"/>
    <property type="match status" value="1"/>
</dbReference>
<organism evidence="5 6">
    <name type="scientific">Aliikangiella coralliicola</name>
    <dbReference type="NCBI Taxonomy" id="2592383"/>
    <lineage>
        <taxon>Bacteria</taxon>
        <taxon>Pseudomonadati</taxon>
        <taxon>Pseudomonadota</taxon>
        <taxon>Gammaproteobacteria</taxon>
        <taxon>Oceanospirillales</taxon>
        <taxon>Pleioneaceae</taxon>
        <taxon>Aliikangiella</taxon>
    </lineage>
</organism>
<evidence type="ECO:0000259" key="3">
    <source>
        <dbReference type="Pfam" id="PF01464"/>
    </source>
</evidence>
<evidence type="ECO:0000256" key="1">
    <source>
        <dbReference type="ARBA" id="ARBA00007734"/>
    </source>
</evidence>
<dbReference type="AlphaFoldDB" id="A0A545U4W7"/>
<dbReference type="EMBL" id="VIKS01000014">
    <property type="protein sequence ID" value="TQV84520.1"/>
    <property type="molecule type" value="Genomic_DNA"/>
</dbReference>
<dbReference type="InterPro" id="IPR008258">
    <property type="entry name" value="Transglycosylase_SLT_dom_1"/>
</dbReference>
<feature type="domain" description="Transglycosylase SLT" evidence="3">
    <location>
        <begin position="484"/>
        <end position="597"/>
    </location>
</feature>
<keyword evidence="2" id="KW-0732">Signal</keyword>
<dbReference type="OrthoDB" id="92254at2"/>
<sequence length="652" mass="74870">MSSRQLIVQLIITQLVFCCLPVFANNDSLKSQRKLFLQAEQAIKDKNWSLFNRNYQQLADYPLQIYLERDKLQSNFSIENTEAIASFLNQHSNDAVARKLRYMWLNWLANNGYTSTFLHHYREFGSTPLKCKQLQFKLNTSEPRQDIYPQIEKIWLNGNSLPKACDTLIKRWQKSGGLTAQLIWKRLLLTVKNKRYQLADYLNRQLPANQQGAGKLLVKVAKQPKHLSKITFRVPLTAKAEDIIQIGLNKLAWRDPNHTIKTWKKLSQKYGFNLPLPKTRRAIALSLAIDKDPKAHAWLNSVTDHKDSTVSQWLLATALDNNDWHSISKYAQSFATHGDDFNKWKYWQGVAETQLGNLDKAKSLFSSIADRRSYYGFLAARQLNQQPQLQDSPVTVDPDALQQISRLPSAKRAKEFFELNRLTDARREWNQLVSQTPIDAQIKLAVIAHNWGWQHQAILAFARSRQINDVSKRFPLHLYQTYAAESKRNKIPVSWAYAITRQESAFKTDAISSAGARGLMQLKPSTAKQVAGKSKSYRRASQLLTADTNIQLGTAHLGQMYRSFEAHPVLATAAYNAGKSRVKEWLNQSKTQNAIQWIEQIPYKETREYVKNVLTYQTIYAHLEKEQATFISQIDSYPILSLNEIKSGAASR</sequence>
<dbReference type="InterPro" id="IPR037061">
    <property type="entry name" value="Lytic_TGlycoase_superhlx_L_sf"/>
</dbReference>
<dbReference type="Pfam" id="PF14718">
    <property type="entry name" value="SLT_L"/>
    <property type="match status" value="1"/>
</dbReference>